<dbReference type="InterPro" id="IPR011009">
    <property type="entry name" value="Kinase-like_dom_sf"/>
</dbReference>
<gene>
    <name evidence="4" type="ORF">BLNAU_17222</name>
</gene>
<feature type="region of interest" description="Disordered" evidence="1">
    <location>
        <begin position="211"/>
        <end position="247"/>
    </location>
</feature>
<sequence length="549" mass="60733">MLPSALQFYLFDCISQEYEVTVGNEDGTDKRFRMLFVNGTGTMVSPSEAGLRVNRVYGIISIVGVVPSASSSDMINDDTLPVLPYAFNFYEVAKYYSIEWFSVFTDAPSFSTLQVATAHLIESDPLSAFIVLVFDKEVKGSYEFVVEEEGEDVTLTINAESSSKSGATKEFKVIGDGKLLTHDTTYTIKSIVRIPEEDSPFVRMNETITFHIPKSPIGPSEEPEPSDPTDPEEPTEPEPDDPKDKKALSPEMKSLMSWLIPLVACLLIALVVVVVILQVNRKKRKNAELALKEMEVQEPLEVEKVEEFGVDCSDRVIRTDGNEHSAFHSQQEDSSGNIETNQQKKSGEAEIEWVEVMACHGDFAISAVPMTNTLYSMLHKEHKEIGKRVMGMQIVNGLKHVVSDRGWSDVLTRMSSHWILIDGSGNVQLKLSMTSEEAKQEAAQTHTNAQRDPNLEGNGKEGGEMREDRHSDKSGMDGLRWRAPEVVMAGGRNGEKSVDGSKASVFSLGLVLWEMETGQVPFGELDAVNAQRQSGTGIGGRQYLIKHSI</sequence>
<protein>
    <recommendedName>
        <fullName evidence="3">Protein kinase domain-containing protein</fullName>
    </recommendedName>
</protein>
<evidence type="ECO:0000256" key="2">
    <source>
        <dbReference type="SAM" id="Phobius"/>
    </source>
</evidence>
<reference evidence="4 5" key="1">
    <citation type="journal article" date="2022" name="bioRxiv">
        <title>Genomics of Preaxostyla Flagellates Illuminates Evolutionary Transitions and the Path Towards Mitochondrial Loss.</title>
        <authorList>
            <person name="Novak L.V.F."/>
            <person name="Treitli S.C."/>
            <person name="Pyrih J."/>
            <person name="Halakuc P."/>
            <person name="Pipaliya S.V."/>
            <person name="Vacek V."/>
            <person name="Brzon O."/>
            <person name="Soukal P."/>
            <person name="Eme L."/>
            <person name="Dacks J.B."/>
            <person name="Karnkowska A."/>
            <person name="Elias M."/>
            <person name="Hampl V."/>
        </authorList>
    </citation>
    <scope>NUCLEOTIDE SEQUENCE [LARGE SCALE GENOMIC DNA]</scope>
    <source>
        <strain evidence="4">NAU3</strain>
        <tissue evidence="4">Gut</tissue>
    </source>
</reference>
<feature type="compositionally biased region" description="Acidic residues" evidence="1">
    <location>
        <begin position="221"/>
        <end position="239"/>
    </location>
</feature>
<accession>A0ABQ9XAY7</accession>
<feature type="transmembrane region" description="Helical" evidence="2">
    <location>
        <begin position="255"/>
        <end position="277"/>
    </location>
</feature>
<dbReference type="EMBL" id="JARBJD010000190">
    <property type="protein sequence ID" value="KAK2947802.1"/>
    <property type="molecule type" value="Genomic_DNA"/>
</dbReference>
<keyword evidence="2" id="KW-0812">Transmembrane</keyword>
<evidence type="ECO:0000256" key="1">
    <source>
        <dbReference type="SAM" id="MobiDB-lite"/>
    </source>
</evidence>
<keyword evidence="2" id="KW-0472">Membrane</keyword>
<dbReference type="Gene3D" id="1.10.510.10">
    <property type="entry name" value="Transferase(Phosphotransferase) domain 1"/>
    <property type="match status" value="1"/>
</dbReference>
<name>A0ABQ9XAY7_9EUKA</name>
<evidence type="ECO:0000259" key="3">
    <source>
        <dbReference type="PROSITE" id="PS50011"/>
    </source>
</evidence>
<feature type="compositionally biased region" description="Polar residues" evidence="1">
    <location>
        <begin position="327"/>
        <end position="344"/>
    </location>
</feature>
<comment type="caution">
    <text evidence="4">The sequence shown here is derived from an EMBL/GenBank/DDBJ whole genome shotgun (WGS) entry which is preliminary data.</text>
</comment>
<feature type="domain" description="Protein kinase" evidence="3">
    <location>
        <begin position="168"/>
        <end position="549"/>
    </location>
</feature>
<feature type="region of interest" description="Disordered" evidence="1">
    <location>
        <begin position="435"/>
        <end position="480"/>
    </location>
</feature>
<dbReference type="Proteomes" id="UP001281761">
    <property type="component" value="Unassembled WGS sequence"/>
</dbReference>
<dbReference type="PROSITE" id="PS50011">
    <property type="entry name" value="PROTEIN_KINASE_DOM"/>
    <property type="match status" value="1"/>
</dbReference>
<evidence type="ECO:0000313" key="5">
    <source>
        <dbReference type="Proteomes" id="UP001281761"/>
    </source>
</evidence>
<feature type="region of interest" description="Disordered" evidence="1">
    <location>
        <begin position="324"/>
        <end position="344"/>
    </location>
</feature>
<dbReference type="InterPro" id="IPR000719">
    <property type="entry name" value="Prot_kinase_dom"/>
</dbReference>
<feature type="compositionally biased region" description="Polar residues" evidence="1">
    <location>
        <begin position="442"/>
        <end position="451"/>
    </location>
</feature>
<proteinExistence type="predicted"/>
<keyword evidence="2" id="KW-1133">Transmembrane helix</keyword>
<evidence type="ECO:0000313" key="4">
    <source>
        <dbReference type="EMBL" id="KAK2947802.1"/>
    </source>
</evidence>
<feature type="compositionally biased region" description="Basic and acidic residues" evidence="1">
    <location>
        <begin position="458"/>
        <end position="480"/>
    </location>
</feature>
<organism evidence="4 5">
    <name type="scientific">Blattamonas nauphoetae</name>
    <dbReference type="NCBI Taxonomy" id="2049346"/>
    <lineage>
        <taxon>Eukaryota</taxon>
        <taxon>Metamonada</taxon>
        <taxon>Preaxostyla</taxon>
        <taxon>Oxymonadida</taxon>
        <taxon>Blattamonas</taxon>
    </lineage>
</organism>
<keyword evidence="5" id="KW-1185">Reference proteome</keyword>
<dbReference type="SUPFAM" id="SSF56112">
    <property type="entry name" value="Protein kinase-like (PK-like)"/>
    <property type="match status" value="1"/>
</dbReference>